<dbReference type="GO" id="GO:0031431">
    <property type="term" value="C:Dbf4-dependent protein kinase complex"/>
    <property type="evidence" value="ECO:0007669"/>
    <property type="project" value="TreeGrafter"/>
</dbReference>
<sequence length="854" mass="95425">DKFNPGKMPGRCLVKEFEDGTLSKRCLISGKAFYLDLPSNKSTQFLESVLKKLGGIIESFLSKEVNYVVSSSKEATLGNKSGKLASVSKREYWKNSQVASPHPVHVRSGQTTSWGKRLLETVIKNNEYSASNSILANARSWGVKILHLDDLLAYVERRGFKRSPNAGRKTEGNGHSSKSTCKGKKVERLKQPFVKVEDSSRQFKPLHQQFDSFPELNYQSPRGSSAFDLPKKSRNGGQEQDKSKHRRTNSEGDSKTFLKPTVKHMEKKRQKFCECCNETFNELDTHLQSEQHQDFAIDSSQYTTLDRIMSHLENEFAEHQNTACIQRSLNSISTPVSLLTKMDMESLPPVEYLSPAIETLSPESVAAGGQLASFDVEFLEDFNEEIGPNSSLHQAGPDRMGDEQTEQLDLDAHGTCHLQQNKELLSCIAMDQTALCCKQFVVQSPGRSESALDTEEPVASYHLPCAELAATDTSTAVQDMLHSSDKEETEDSCHQDKPANVNLTSKAEPEENVSYCVTCKSWKVEGDDIIAVGNHYSLKKRKRSGDGSSQAEKSPRLDDLANVCGLTHFPKNCVSPGINDLSFQPNTEYPYKVTLPNVDKHFTSRPHSCVEQNPAPSTQSQQVYMEEDSHLLEHTCRPFTAIETPVDFESSGTKDEGENQEMSQRTIWDNEERPYSLQSTTVPGVVIEEILPFQVGPILLHEEKTTRIPQSDAIDQAKDKIVPEPQILNEEVGRWDVTENTAIQVSFPTPNPANSTAFDIIPSSETNFKTDIGDKNSVNISSLCRSFFEEDGVFHAVSFSSESDWDSQLPSRLDNVQTVTKGQPVDMERLRKTCISVKDAEYETQLYSALKEKS</sequence>
<dbReference type="Pfam" id="PF07535">
    <property type="entry name" value="zf-DBF"/>
    <property type="match status" value="1"/>
</dbReference>
<dbReference type="GO" id="GO:1901987">
    <property type="term" value="P:regulation of cell cycle phase transition"/>
    <property type="evidence" value="ECO:0007669"/>
    <property type="project" value="TreeGrafter"/>
</dbReference>
<evidence type="ECO:0000256" key="1">
    <source>
        <dbReference type="ARBA" id="ARBA00022723"/>
    </source>
</evidence>
<dbReference type="PROSITE" id="PS51265">
    <property type="entry name" value="ZF_DBF4"/>
    <property type="match status" value="1"/>
</dbReference>
<accession>V9KDJ6</accession>
<feature type="compositionally biased region" description="Basic and acidic residues" evidence="5">
    <location>
        <begin position="482"/>
        <end position="497"/>
    </location>
</feature>
<feature type="region of interest" description="Disordered" evidence="5">
    <location>
        <begin position="211"/>
        <end position="260"/>
    </location>
</feature>
<feature type="region of interest" description="Disordered" evidence="5">
    <location>
        <begin position="162"/>
        <end position="184"/>
    </location>
</feature>
<protein>
    <submittedName>
        <fullName evidence="7">DBF4-like B-like protein</fullName>
    </submittedName>
</protein>
<dbReference type="EMBL" id="JW863374">
    <property type="protein sequence ID" value="AFO95891.1"/>
    <property type="molecule type" value="mRNA"/>
</dbReference>
<proteinExistence type="evidence at transcript level"/>
<keyword evidence="2 4" id="KW-0863">Zinc-finger</keyword>
<dbReference type="Gene3D" id="6.10.250.3410">
    <property type="entry name" value="DBF zinc finger"/>
    <property type="match status" value="1"/>
</dbReference>
<dbReference type="GO" id="GO:0010571">
    <property type="term" value="P:positive regulation of nuclear cell cycle DNA replication"/>
    <property type="evidence" value="ECO:0007669"/>
    <property type="project" value="TreeGrafter"/>
</dbReference>
<dbReference type="InterPro" id="IPR051590">
    <property type="entry name" value="Replication_Regulatory_Kinase"/>
</dbReference>
<dbReference type="GO" id="GO:0003676">
    <property type="term" value="F:nucleic acid binding"/>
    <property type="evidence" value="ECO:0007669"/>
    <property type="project" value="InterPro"/>
</dbReference>
<organism evidence="7">
    <name type="scientific">Callorhinchus milii</name>
    <name type="common">Ghost shark</name>
    <dbReference type="NCBI Taxonomy" id="7868"/>
    <lineage>
        <taxon>Eukaryota</taxon>
        <taxon>Metazoa</taxon>
        <taxon>Chordata</taxon>
        <taxon>Craniata</taxon>
        <taxon>Vertebrata</taxon>
        <taxon>Chondrichthyes</taxon>
        <taxon>Holocephali</taxon>
        <taxon>Chimaeriformes</taxon>
        <taxon>Callorhinchidae</taxon>
        <taxon>Callorhinchus</taxon>
    </lineage>
</organism>
<dbReference type="FunFam" id="6.10.250.3410:FF:000001">
    <property type="entry name" value="Protein DBF4 homolog A"/>
    <property type="match status" value="1"/>
</dbReference>
<reference evidence="7" key="1">
    <citation type="journal article" date="2014" name="Nature">
        <title>Elephant shark genome provides unique insights into gnathostome evolution.</title>
        <authorList>
            <consortium name="International Elephant Shark Genome Sequencing Consortium"/>
            <person name="Venkatesh B."/>
            <person name="Lee A.P."/>
            <person name="Ravi V."/>
            <person name="Maurya A.K."/>
            <person name="Lian M.M."/>
            <person name="Swann J.B."/>
            <person name="Ohta Y."/>
            <person name="Flajnik M.F."/>
            <person name="Sutoh Y."/>
            <person name="Kasahara M."/>
            <person name="Hoon S."/>
            <person name="Gangu V."/>
            <person name="Roy S.W."/>
            <person name="Irimia M."/>
            <person name="Korzh V."/>
            <person name="Kondrychyn I."/>
            <person name="Lim Z.W."/>
            <person name="Tay B.H."/>
            <person name="Tohari S."/>
            <person name="Kong K.W."/>
            <person name="Ho S."/>
            <person name="Lorente-Galdos B."/>
            <person name="Quilez J."/>
            <person name="Marques-Bonet T."/>
            <person name="Raney B.J."/>
            <person name="Ingham P.W."/>
            <person name="Tay A."/>
            <person name="Hillier L.W."/>
            <person name="Minx P."/>
            <person name="Boehm T."/>
            <person name="Wilson R.K."/>
            <person name="Brenner S."/>
            <person name="Warren W.C."/>
        </authorList>
    </citation>
    <scope>NUCLEOTIDE SEQUENCE</scope>
    <source>
        <tissue evidence="7">Testis</tissue>
    </source>
</reference>
<feature type="region of interest" description="Disordered" evidence="5">
    <location>
        <begin position="480"/>
        <end position="499"/>
    </location>
</feature>
<feature type="domain" description="DBF4-type" evidence="6">
    <location>
        <begin position="266"/>
        <end position="315"/>
    </location>
</feature>
<dbReference type="GO" id="GO:0043539">
    <property type="term" value="F:protein serine/threonine kinase activator activity"/>
    <property type="evidence" value="ECO:0007669"/>
    <property type="project" value="TreeGrafter"/>
</dbReference>
<evidence type="ECO:0000259" key="6">
    <source>
        <dbReference type="PROSITE" id="PS51265"/>
    </source>
</evidence>
<evidence type="ECO:0000256" key="5">
    <source>
        <dbReference type="SAM" id="MobiDB-lite"/>
    </source>
</evidence>
<dbReference type="AlphaFoldDB" id="V9KDJ6"/>
<dbReference type="SMART" id="SM00586">
    <property type="entry name" value="ZnF_DBF"/>
    <property type="match status" value="1"/>
</dbReference>
<dbReference type="PANTHER" id="PTHR15375">
    <property type="entry name" value="ACTIVATOR OF S-PHASE KINASE-RELATED"/>
    <property type="match status" value="1"/>
</dbReference>
<evidence type="ECO:0000256" key="2">
    <source>
        <dbReference type="ARBA" id="ARBA00022771"/>
    </source>
</evidence>
<evidence type="ECO:0000256" key="3">
    <source>
        <dbReference type="ARBA" id="ARBA00022833"/>
    </source>
</evidence>
<dbReference type="GO" id="GO:0008270">
    <property type="term" value="F:zinc ion binding"/>
    <property type="evidence" value="ECO:0007669"/>
    <property type="project" value="UniProtKB-KW"/>
</dbReference>
<feature type="non-terminal residue" evidence="7">
    <location>
        <position position="1"/>
    </location>
</feature>
<dbReference type="PANTHER" id="PTHR15375:SF26">
    <property type="entry name" value="PROTEIN CHIFFON"/>
    <property type="match status" value="1"/>
</dbReference>
<name>V9KDJ6_CALMI</name>
<keyword evidence="3" id="KW-0862">Zinc</keyword>
<dbReference type="InterPro" id="IPR006572">
    <property type="entry name" value="Znf_DBF"/>
</dbReference>
<keyword evidence="1" id="KW-0479">Metal-binding</keyword>
<evidence type="ECO:0000256" key="4">
    <source>
        <dbReference type="PROSITE-ProRule" id="PRU00600"/>
    </source>
</evidence>
<evidence type="ECO:0000313" key="7">
    <source>
        <dbReference type="EMBL" id="AFO95891.1"/>
    </source>
</evidence>
<dbReference type="InterPro" id="IPR038545">
    <property type="entry name" value="Znf_DBF_sf"/>
</dbReference>